<dbReference type="InterPro" id="IPR013320">
    <property type="entry name" value="ConA-like_dom_sf"/>
</dbReference>
<dbReference type="AlphaFoldDB" id="F8N816"/>
<evidence type="ECO:0000313" key="4">
    <source>
        <dbReference type="Proteomes" id="UP000002772"/>
    </source>
</evidence>
<dbReference type="eggNOG" id="COG5492">
    <property type="taxonomic scope" value="Bacteria"/>
</dbReference>
<dbReference type="STRING" id="688246.Premu_2172"/>
<feature type="signal peptide" evidence="1">
    <location>
        <begin position="1"/>
        <end position="24"/>
    </location>
</feature>
<accession>F8N816</accession>
<dbReference type="Pfam" id="PF13385">
    <property type="entry name" value="Laminin_G_3"/>
    <property type="match status" value="1"/>
</dbReference>
<keyword evidence="1" id="KW-0732">Signal</keyword>
<dbReference type="GO" id="GO:0005975">
    <property type="term" value="P:carbohydrate metabolic process"/>
    <property type="evidence" value="ECO:0007669"/>
    <property type="project" value="UniProtKB-ARBA"/>
</dbReference>
<evidence type="ECO:0000256" key="1">
    <source>
        <dbReference type="SAM" id="SignalP"/>
    </source>
</evidence>
<feature type="domain" description="BT-3987-like N-terminal" evidence="2">
    <location>
        <begin position="31"/>
        <end position="150"/>
    </location>
</feature>
<dbReference type="Gene3D" id="2.60.120.200">
    <property type="match status" value="1"/>
</dbReference>
<dbReference type="InterPro" id="IPR013728">
    <property type="entry name" value="BT_3987-like_N"/>
</dbReference>
<protein>
    <recommendedName>
        <fullName evidence="2">BT-3987-like N-terminal domain-containing protein</fullName>
    </recommendedName>
</protein>
<gene>
    <name evidence="3" type="ORF">Premu_2172</name>
</gene>
<reference evidence="4" key="1">
    <citation type="journal article" date="2011" name="Stand. Genomic Sci.">
        <title>Non-contiguous finished genome sequence of the opportunistic oral pathogen Prevotella multisaccharivorax type strain (PPPA20).</title>
        <authorList>
            <person name="Pati A."/>
            <person name="Gronow S."/>
            <person name="Lu M."/>
            <person name="Lapidus A."/>
            <person name="Nolan M."/>
            <person name="Lucas S."/>
            <person name="Hammon N."/>
            <person name="Deshpande S."/>
            <person name="Cheng J.F."/>
            <person name="Tapia R."/>
            <person name="Han C."/>
            <person name="Goodwin L."/>
            <person name="Pitluck S."/>
            <person name="Liolios K."/>
            <person name="Pagani I."/>
            <person name="Mavromatis K."/>
            <person name="Mikhailova N."/>
            <person name="Huntemann M."/>
            <person name="Chen A."/>
            <person name="Palaniappan K."/>
            <person name="Land M."/>
            <person name="Hauser L."/>
            <person name="Detter J.C."/>
            <person name="Brambilla E.M."/>
            <person name="Rohde M."/>
            <person name="Goker M."/>
            <person name="Woyke T."/>
            <person name="Bristow J."/>
            <person name="Eisen J.A."/>
            <person name="Markowitz V."/>
            <person name="Hugenholtz P."/>
            <person name="Kyrpides N.C."/>
            <person name="Klenk H.P."/>
            <person name="Ivanova N."/>
        </authorList>
    </citation>
    <scope>NUCLEOTIDE SEQUENCE [LARGE SCALE GENOMIC DNA]</scope>
    <source>
        <strain evidence="4">DSM 17128</strain>
    </source>
</reference>
<dbReference type="RefSeq" id="WP_007575209.1">
    <property type="nucleotide sequence ID" value="NZ_BPTS01000002.1"/>
</dbReference>
<dbReference type="PROSITE" id="PS51257">
    <property type="entry name" value="PROKAR_LIPOPROTEIN"/>
    <property type="match status" value="1"/>
</dbReference>
<name>F8N816_9BACT</name>
<sequence length="389" mass="42587">MKRYRLMLLSLGVASLLLYGCEDADYSVLSDQAFFAQTQTNGNSSEKITIGNEPVTTALNVRLSNPTSEPCSFEVVVDTAVLGNFNRHNTTSYVPLPEGQYSMATKNIMVDAGTSLSAPLNITFNPLTAGMKNSGAKYALPLKLVSTDGKKDVLNSGSSMVILLDQVIYTPVPILNSSNNFKFKWAANGDNIELNTWTVEMNVNISLLGTQVGQFNNQSIFGGWGSNGKNGEIYIRFGDAPIKGNILQIKTQGTQMNSRMEFKANTWYHIAFVCTGTTLNLYVNGQLDNSMTLPGKTVWLGAENCQMGNQDYLKANVMVSEFRLWTVARSQGEVANNMYVINPESKGLFAYFKFNEGRGNEFADATGHGNSCIAKGTTQWIPNVRIDGK</sequence>
<dbReference type="EMBL" id="GL945017">
    <property type="protein sequence ID" value="EGN57562.1"/>
    <property type="molecule type" value="Genomic_DNA"/>
</dbReference>
<dbReference type="HOGENOM" id="CLU_050496_1_0_10"/>
<dbReference type="Proteomes" id="UP000002772">
    <property type="component" value="Unassembled WGS sequence"/>
</dbReference>
<dbReference type="SUPFAM" id="SSF49899">
    <property type="entry name" value="Concanavalin A-like lectins/glucanases"/>
    <property type="match status" value="1"/>
</dbReference>
<feature type="chain" id="PRO_5003375829" description="BT-3987-like N-terminal domain-containing protein" evidence="1">
    <location>
        <begin position="25"/>
        <end position="389"/>
    </location>
</feature>
<dbReference type="OrthoDB" id="2582440at2"/>
<dbReference type="Gene3D" id="2.60.40.1740">
    <property type="entry name" value="hypothetical protein (bacova_03559)"/>
    <property type="match status" value="1"/>
</dbReference>
<organism evidence="3 4">
    <name type="scientific">Hallella multisaccharivorax DSM 17128</name>
    <dbReference type="NCBI Taxonomy" id="688246"/>
    <lineage>
        <taxon>Bacteria</taxon>
        <taxon>Pseudomonadati</taxon>
        <taxon>Bacteroidota</taxon>
        <taxon>Bacteroidia</taxon>
        <taxon>Bacteroidales</taxon>
        <taxon>Prevotellaceae</taxon>
        <taxon>Hallella</taxon>
    </lineage>
</organism>
<dbReference type="GO" id="GO:0004553">
    <property type="term" value="F:hydrolase activity, hydrolyzing O-glycosyl compounds"/>
    <property type="evidence" value="ECO:0007669"/>
    <property type="project" value="UniProtKB-ARBA"/>
</dbReference>
<evidence type="ECO:0000313" key="3">
    <source>
        <dbReference type="EMBL" id="EGN57562.1"/>
    </source>
</evidence>
<evidence type="ECO:0000259" key="2">
    <source>
        <dbReference type="Pfam" id="PF08522"/>
    </source>
</evidence>
<dbReference type="Pfam" id="PF08522">
    <property type="entry name" value="BT_3987-like_N"/>
    <property type="match status" value="1"/>
</dbReference>
<proteinExistence type="predicted"/>
<keyword evidence="4" id="KW-1185">Reference proteome</keyword>